<reference evidence="1" key="1">
    <citation type="submission" date="2022-06" db="EMBL/GenBank/DDBJ databases">
        <title>Complete genome sequence of Streptomyces nigrescens HEK616.</title>
        <authorList>
            <person name="Asamizu S."/>
            <person name="Onaka H."/>
        </authorList>
    </citation>
    <scope>NUCLEOTIDE SEQUENCE</scope>
    <source>
        <strain evidence="1">HEK616</strain>
    </source>
</reference>
<accession>A0ABM8A469</accession>
<organism evidence="1 2">
    <name type="scientific">Streptomyces nigrescens</name>
    <dbReference type="NCBI Taxonomy" id="1920"/>
    <lineage>
        <taxon>Bacteria</taxon>
        <taxon>Bacillati</taxon>
        <taxon>Actinomycetota</taxon>
        <taxon>Actinomycetes</taxon>
        <taxon>Kitasatosporales</taxon>
        <taxon>Streptomycetaceae</taxon>
        <taxon>Streptomyces</taxon>
    </lineage>
</organism>
<name>A0ABM8A469_STRNI</name>
<proteinExistence type="predicted"/>
<keyword evidence="2" id="KW-1185">Reference proteome</keyword>
<dbReference type="EMBL" id="AP026073">
    <property type="protein sequence ID" value="BDM73375.1"/>
    <property type="molecule type" value="Genomic_DNA"/>
</dbReference>
<evidence type="ECO:0000313" key="2">
    <source>
        <dbReference type="Proteomes" id="UP001059597"/>
    </source>
</evidence>
<protein>
    <submittedName>
        <fullName evidence="1">Uncharacterized protein</fullName>
    </submittedName>
</protein>
<gene>
    <name evidence="1" type="ORF">HEK616_68620</name>
</gene>
<sequence length="83" mass="8439">MAKPPLGASSDCTLTCAKAGPASSSTLPAAIPPTRGSLVLTNPAIPDDLEVPEVPEVPDIVGSLGMVDAFDMESTPQEGERYG</sequence>
<evidence type="ECO:0000313" key="1">
    <source>
        <dbReference type="EMBL" id="BDM73375.1"/>
    </source>
</evidence>
<dbReference type="Proteomes" id="UP001059597">
    <property type="component" value="Chromosome"/>
</dbReference>